<organism evidence="2 3">
    <name type="scientific">Molothrus ater</name>
    <name type="common">Brown-headed cowbird</name>
    <dbReference type="NCBI Taxonomy" id="84834"/>
    <lineage>
        <taxon>Eukaryota</taxon>
        <taxon>Metazoa</taxon>
        <taxon>Chordata</taxon>
        <taxon>Craniata</taxon>
        <taxon>Vertebrata</taxon>
        <taxon>Euteleostomi</taxon>
        <taxon>Archelosauria</taxon>
        <taxon>Archosauria</taxon>
        <taxon>Dinosauria</taxon>
        <taxon>Saurischia</taxon>
        <taxon>Theropoda</taxon>
        <taxon>Coelurosauria</taxon>
        <taxon>Aves</taxon>
        <taxon>Neognathae</taxon>
        <taxon>Neoaves</taxon>
        <taxon>Telluraves</taxon>
        <taxon>Australaves</taxon>
        <taxon>Passeriformes</taxon>
        <taxon>Passeroidea</taxon>
        <taxon>Icteridae</taxon>
        <taxon>Molothrus</taxon>
    </lineage>
</organism>
<dbReference type="Proteomes" id="UP000553862">
    <property type="component" value="Unassembled WGS sequence"/>
</dbReference>
<reference evidence="2 3" key="1">
    <citation type="submission" date="2019-09" db="EMBL/GenBank/DDBJ databases">
        <title>Bird 10,000 Genomes (B10K) Project - Family phase.</title>
        <authorList>
            <person name="Zhang G."/>
        </authorList>
    </citation>
    <scope>NUCLEOTIDE SEQUENCE [LARGE SCALE GENOMIC DNA]</scope>
    <source>
        <strain evidence="2">OUT-0049</strain>
        <tissue evidence="2">Muscle</tissue>
    </source>
</reference>
<dbReference type="AlphaFoldDB" id="A0A7L3UQR1"/>
<dbReference type="EMBL" id="VZUF01020201">
    <property type="protein sequence ID" value="NXV54452.1"/>
    <property type="molecule type" value="Genomic_DNA"/>
</dbReference>
<accession>A0A7L3UQR1</accession>
<protein>
    <submittedName>
        <fullName evidence="2">SIPA1 protein</fullName>
    </submittedName>
</protein>
<comment type="caution">
    <text evidence="2">The sequence shown here is derived from an EMBL/GenBank/DDBJ whole genome shotgun (WGS) entry which is preliminary data.</text>
</comment>
<feature type="non-terminal residue" evidence="2">
    <location>
        <position position="1"/>
    </location>
</feature>
<evidence type="ECO:0000313" key="3">
    <source>
        <dbReference type="Proteomes" id="UP000553862"/>
    </source>
</evidence>
<feature type="non-terminal residue" evidence="2">
    <location>
        <position position="84"/>
    </location>
</feature>
<feature type="region of interest" description="Disordered" evidence="1">
    <location>
        <begin position="1"/>
        <end position="33"/>
    </location>
</feature>
<evidence type="ECO:0000256" key="1">
    <source>
        <dbReference type="SAM" id="MobiDB-lite"/>
    </source>
</evidence>
<sequence length="84" mass="8896">NPCGVNSEQPPPQNNQGVGGEETPPAPKCESGVAPPSPLFSCACRDVLGWGFSEGRLEIFHGRGEWIGLRLPRGSATQVVARLQ</sequence>
<proteinExistence type="predicted"/>
<gene>
    <name evidence="2" type="primary">Sipa1</name>
    <name evidence="2" type="ORF">MOLATE_R17389</name>
</gene>
<name>A0A7L3UQR1_MOLAT</name>
<keyword evidence="3" id="KW-1185">Reference proteome</keyword>
<evidence type="ECO:0000313" key="2">
    <source>
        <dbReference type="EMBL" id="NXV54452.1"/>
    </source>
</evidence>